<accession>A0A1G6H878</accession>
<dbReference type="InterPro" id="IPR011256">
    <property type="entry name" value="Reg_factor_effector_dom_sf"/>
</dbReference>
<dbReference type="Gene3D" id="3.20.80.10">
    <property type="entry name" value="Regulatory factor, effector binding domain"/>
    <property type="match status" value="1"/>
</dbReference>
<evidence type="ECO:0000313" key="3">
    <source>
        <dbReference type="Proteomes" id="UP000199452"/>
    </source>
</evidence>
<proteinExistence type="predicted"/>
<dbReference type="SMART" id="SM00871">
    <property type="entry name" value="AraC_E_bind"/>
    <property type="match status" value="1"/>
</dbReference>
<dbReference type="SUPFAM" id="SSF55136">
    <property type="entry name" value="Probable bacterial effector-binding domain"/>
    <property type="match status" value="1"/>
</dbReference>
<evidence type="ECO:0000313" key="2">
    <source>
        <dbReference type="EMBL" id="SDB90470.1"/>
    </source>
</evidence>
<dbReference type="Pfam" id="PF06445">
    <property type="entry name" value="GyrI-like"/>
    <property type="match status" value="1"/>
</dbReference>
<sequence length="148" mass="17063">MVGKRETISFANNKTQELWRSFMPRRKEIPFSIGTNLYSLEIYGASFFANFNPNTPFEKWAAVEVSAFGTTPCEMETYTLLSGLYAVFLYKGAASAGSKAFEYIFGTWLPKSDYLLDNRPHFEILGEKYKNDDPDSEEEIWIPIRVKR</sequence>
<dbReference type="AlphaFoldDB" id="A0A1G6H878"/>
<dbReference type="InterPro" id="IPR010499">
    <property type="entry name" value="AraC_E-bd"/>
</dbReference>
<protein>
    <submittedName>
        <fullName evidence="2">AraC family transcriptional regulator</fullName>
    </submittedName>
</protein>
<organism evidence="2 3">
    <name type="scientific">Williamwhitmania taraxaci</name>
    <dbReference type="NCBI Taxonomy" id="1640674"/>
    <lineage>
        <taxon>Bacteria</taxon>
        <taxon>Pseudomonadati</taxon>
        <taxon>Bacteroidota</taxon>
        <taxon>Bacteroidia</taxon>
        <taxon>Bacteroidales</taxon>
        <taxon>Williamwhitmaniaceae</taxon>
        <taxon>Williamwhitmania</taxon>
    </lineage>
</organism>
<evidence type="ECO:0000259" key="1">
    <source>
        <dbReference type="SMART" id="SM00871"/>
    </source>
</evidence>
<name>A0A1G6H878_9BACT</name>
<dbReference type="Proteomes" id="UP000199452">
    <property type="component" value="Unassembled WGS sequence"/>
</dbReference>
<dbReference type="STRING" id="1640674.SAMN05216323_100825"/>
<dbReference type="InterPro" id="IPR029442">
    <property type="entry name" value="GyrI-like"/>
</dbReference>
<feature type="domain" description="AraC effector-binding" evidence="1">
    <location>
        <begin position="1"/>
        <end position="145"/>
    </location>
</feature>
<keyword evidence="3" id="KW-1185">Reference proteome</keyword>
<gene>
    <name evidence="2" type="ORF">SAMN05216323_100825</name>
</gene>
<reference evidence="2 3" key="1">
    <citation type="submission" date="2016-09" db="EMBL/GenBank/DDBJ databases">
        <authorList>
            <person name="Capua I."/>
            <person name="De Benedictis P."/>
            <person name="Joannis T."/>
            <person name="Lombin L.H."/>
            <person name="Cattoli G."/>
        </authorList>
    </citation>
    <scope>NUCLEOTIDE SEQUENCE [LARGE SCALE GENOMIC DNA]</scope>
    <source>
        <strain evidence="2 3">A7P-90m</strain>
    </source>
</reference>
<dbReference type="EMBL" id="FMYP01000008">
    <property type="protein sequence ID" value="SDB90470.1"/>
    <property type="molecule type" value="Genomic_DNA"/>
</dbReference>